<protein>
    <submittedName>
        <fullName evidence="1">Uncharacterized protein</fullName>
    </submittedName>
</protein>
<gene>
    <name evidence="1" type="ORF">GALL_422610</name>
</gene>
<name>A0A1J5PYC3_9ZZZZ</name>
<evidence type="ECO:0000313" key="1">
    <source>
        <dbReference type="EMBL" id="OIQ76066.1"/>
    </source>
</evidence>
<accession>A0A1J5PYC3</accession>
<dbReference type="AlphaFoldDB" id="A0A1J5PYC3"/>
<dbReference type="EMBL" id="MLJW01001976">
    <property type="protein sequence ID" value="OIQ76066.1"/>
    <property type="molecule type" value="Genomic_DNA"/>
</dbReference>
<comment type="caution">
    <text evidence="1">The sequence shown here is derived from an EMBL/GenBank/DDBJ whole genome shotgun (WGS) entry which is preliminary data.</text>
</comment>
<organism evidence="1">
    <name type="scientific">mine drainage metagenome</name>
    <dbReference type="NCBI Taxonomy" id="410659"/>
    <lineage>
        <taxon>unclassified sequences</taxon>
        <taxon>metagenomes</taxon>
        <taxon>ecological metagenomes</taxon>
    </lineage>
</organism>
<sequence>MSYVEPDGGTRPEGDLPHDLTIPDDLSSLEEEVTLALVLTQVASAQALAAAGALHGLAIDAVDSPVGAIAVCRDRDGSGPATVASSLSATVKGVPVVLLLRRGGQVTAQRWMNGEAGDDLPAGLVLSDAPAILEDLVLGTSDVADLSGTVTSVGVSRWKAMRMLAAQARSARRGTE</sequence>
<proteinExistence type="predicted"/>
<reference evidence="1" key="1">
    <citation type="submission" date="2016-10" db="EMBL/GenBank/DDBJ databases">
        <title>Sequence of Gallionella enrichment culture.</title>
        <authorList>
            <person name="Poehlein A."/>
            <person name="Muehling M."/>
            <person name="Daniel R."/>
        </authorList>
    </citation>
    <scope>NUCLEOTIDE SEQUENCE</scope>
</reference>